<evidence type="ECO:0000313" key="2">
    <source>
        <dbReference type="Proteomes" id="UP001319874"/>
    </source>
</evidence>
<dbReference type="Proteomes" id="UP001319874">
    <property type="component" value="Chromosome 4"/>
</dbReference>
<gene>
    <name evidence="1" type="ORF">PTKU64_86290</name>
</gene>
<keyword evidence="2" id="KW-1185">Reference proteome</keyword>
<reference evidence="1 2" key="1">
    <citation type="journal article" date="2022" name="Front. Microbiol.">
        <title>Identification and characterization of a novel class of self-sufficient cytochrome P450 hydroxylase involved in cyclohexanecarboxylate degradation in Paraburkholderia terrae strain KU-64.</title>
        <authorList>
            <person name="Yamamoto T."/>
            <person name="Hasegawa Y."/>
            <person name="Iwaki H."/>
        </authorList>
    </citation>
    <scope>NUCLEOTIDE SEQUENCE [LARGE SCALE GENOMIC DNA]</scope>
    <source>
        <strain evidence="1 2">KU-64</strain>
    </source>
</reference>
<sequence length="60" mass="6218">MSAGAAVMVLAAPSRYEVVVDVLSTDAITISPGMRMSVEDWGGPVPIDAKVRVVEPGAFT</sequence>
<dbReference type="EMBL" id="AP024958">
    <property type="protein sequence ID" value="BCZ84954.1"/>
    <property type="molecule type" value="Genomic_DNA"/>
</dbReference>
<organism evidence="1 2">
    <name type="scientific">Paraburkholderia terrae</name>
    <dbReference type="NCBI Taxonomy" id="311230"/>
    <lineage>
        <taxon>Bacteria</taxon>
        <taxon>Pseudomonadati</taxon>
        <taxon>Pseudomonadota</taxon>
        <taxon>Betaproteobacteria</taxon>
        <taxon>Burkholderiales</taxon>
        <taxon>Burkholderiaceae</taxon>
        <taxon>Paraburkholderia</taxon>
    </lineage>
</organism>
<name>A0ABM7U0U1_9BURK</name>
<accession>A0ABM7U0U1</accession>
<protein>
    <submittedName>
        <fullName evidence="1">Uncharacterized protein</fullName>
    </submittedName>
</protein>
<evidence type="ECO:0000313" key="1">
    <source>
        <dbReference type="EMBL" id="BCZ84954.1"/>
    </source>
</evidence>
<proteinExistence type="predicted"/>